<comment type="subunit">
    <text evidence="6">Component of the Arp2/3 complex.</text>
</comment>
<gene>
    <name evidence="7" type="ORF">BXYJ_LOCUS9094</name>
</gene>
<dbReference type="SUPFAM" id="SSF69645">
    <property type="entry name" value="Arp2/3 complex subunits"/>
    <property type="match status" value="2"/>
</dbReference>
<keyword evidence="3 6" id="KW-0963">Cytoplasm</keyword>
<evidence type="ECO:0000256" key="5">
    <source>
        <dbReference type="ARBA" id="ARBA00023212"/>
    </source>
</evidence>
<dbReference type="SMR" id="A0A7I8WT29"/>
<dbReference type="EMBL" id="CAJFCV020000004">
    <property type="protein sequence ID" value="CAG9115950.1"/>
    <property type="molecule type" value="Genomic_DNA"/>
</dbReference>
<evidence type="ECO:0000256" key="6">
    <source>
        <dbReference type="RuleBase" id="RU364015"/>
    </source>
</evidence>
<keyword evidence="4 6" id="KW-0009">Actin-binding</keyword>
<evidence type="ECO:0000313" key="8">
    <source>
        <dbReference type="Proteomes" id="UP000659654"/>
    </source>
</evidence>
<dbReference type="EMBL" id="CAJFDI010000004">
    <property type="protein sequence ID" value="CAD5226526.1"/>
    <property type="molecule type" value="Genomic_DNA"/>
</dbReference>
<dbReference type="GO" id="GO:0005885">
    <property type="term" value="C:Arp2/3 protein complex"/>
    <property type="evidence" value="ECO:0007669"/>
    <property type="project" value="InterPro"/>
</dbReference>
<evidence type="ECO:0000313" key="7">
    <source>
        <dbReference type="EMBL" id="CAD5226526.1"/>
    </source>
</evidence>
<dbReference type="InterPro" id="IPR007188">
    <property type="entry name" value="ARPC2"/>
</dbReference>
<dbReference type="OrthoDB" id="148331at2759"/>
<keyword evidence="8" id="KW-1185">Reference proteome</keyword>
<sequence>MILLEEENRIIRELLEYKFASAKEGHKIESVSIQFADFDGVLYNISNPNKEKNKLLISISLKFYKQLRAHGADEYLKRVYGSYLQATPEDGYDASLLFDLASLPANSNELIDKATRLKRNCFASVFEKYFLFQEQGQEGQERAVINYREDETMFIEAKADRVTVIFSTLFKDPDDVVIGKLFLQEFREGRKASQTAPQVLYSVGEPPLELRGFPGAKTGENVGYITFVLFPRHTKGVARENTINLIHSFRDYLHYHIKCSKAYLHSRMRKKTSDFLKVLNRARPEIKTERKTISGRTFVQQSGPCPKFVRPGQIGPAGDRVTPISGLEAKTIKANAF</sequence>
<accession>A0A7I8WT29</accession>
<dbReference type="FunFam" id="3.30.1460.20:FF:000002">
    <property type="entry name" value="Arp2/3 complex 34 kDa subunit"/>
    <property type="match status" value="1"/>
</dbReference>
<dbReference type="GO" id="GO:0034314">
    <property type="term" value="P:Arp2/3 complex-mediated actin nucleation"/>
    <property type="evidence" value="ECO:0007669"/>
    <property type="project" value="InterPro"/>
</dbReference>
<evidence type="ECO:0000256" key="4">
    <source>
        <dbReference type="ARBA" id="ARBA00023203"/>
    </source>
</evidence>
<dbReference type="Gene3D" id="3.30.1460.20">
    <property type="match status" value="2"/>
</dbReference>
<evidence type="ECO:0000256" key="2">
    <source>
        <dbReference type="ARBA" id="ARBA00007192"/>
    </source>
</evidence>
<comment type="caution">
    <text evidence="7">The sequence shown here is derived from an EMBL/GenBank/DDBJ whole genome shotgun (WGS) entry which is preliminary data.</text>
</comment>
<protein>
    <recommendedName>
        <fullName evidence="6">Arp2/3 complex 34 kDa subunit</fullName>
    </recommendedName>
</protein>
<comment type="similarity">
    <text evidence="2 6">Belongs to the ARPC2 family.</text>
</comment>
<dbReference type="FunFam" id="3.30.1460.20:FF:000004">
    <property type="entry name" value="Arp2/3 complex 34 kDa subunit"/>
    <property type="match status" value="1"/>
</dbReference>
<comment type="subcellular location">
    <subcellularLocation>
        <location evidence="1 6">Cytoplasm</location>
        <location evidence="1 6">Cytoskeleton</location>
    </subcellularLocation>
</comment>
<dbReference type="GO" id="GO:0005200">
    <property type="term" value="F:structural constituent of cytoskeleton"/>
    <property type="evidence" value="ECO:0007669"/>
    <property type="project" value="TreeGrafter"/>
</dbReference>
<dbReference type="PANTHER" id="PTHR12058:SF0">
    <property type="entry name" value="ACTIN-RELATED PROTEIN 2_3 COMPLEX SUBUNIT 2"/>
    <property type="match status" value="1"/>
</dbReference>
<dbReference type="PANTHER" id="PTHR12058">
    <property type="entry name" value="ARP2/3 COMPLEX 34 KDA SUBUNIT"/>
    <property type="match status" value="1"/>
</dbReference>
<dbReference type="Proteomes" id="UP000659654">
    <property type="component" value="Unassembled WGS sequence"/>
</dbReference>
<name>A0A7I8WT29_BURXY</name>
<organism evidence="7 8">
    <name type="scientific">Bursaphelenchus xylophilus</name>
    <name type="common">Pinewood nematode worm</name>
    <name type="synonym">Aphelenchoides xylophilus</name>
    <dbReference type="NCBI Taxonomy" id="6326"/>
    <lineage>
        <taxon>Eukaryota</taxon>
        <taxon>Metazoa</taxon>
        <taxon>Ecdysozoa</taxon>
        <taxon>Nematoda</taxon>
        <taxon>Chromadorea</taxon>
        <taxon>Rhabditida</taxon>
        <taxon>Tylenchina</taxon>
        <taxon>Tylenchomorpha</taxon>
        <taxon>Aphelenchoidea</taxon>
        <taxon>Aphelenchoididae</taxon>
        <taxon>Bursaphelenchus</taxon>
    </lineage>
</organism>
<dbReference type="InterPro" id="IPR034666">
    <property type="entry name" value="ARPC2/4"/>
</dbReference>
<dbReference type="GO" id="GO:0051015">
    <property type="term" value="F:actin filament binding"/>
    <property type="evidence" value="ECO:0007669"/>
    <property type="project" value="TreeGrafter"/>
</dbReference>
<dbReference type="Proteomes" id="UP000582659">
    <property type="component" value="Unassembled WGS sequence"/>
</dbReference>
<comment type="function">
    <text evidence="6">Functions as actin-binding component of the Arp2/3 complex which is involved in regulation of actin polymerization and together with an activating nucleation-promoting factor (NPF) mediates the formation of branched actin networks.</text>
</comment>
<evidence type="ECO:0000256" key="3">
    <source>
        <dbReference type="ARBA" id="ARBA00022490"/>
    </source>
</evidence>
<evidence type="ECO:0000256" key="1">
    <source>
        <dbReference type="ARBA" id="ARBA00004245"/>
    </source>
</evidence>
<dbReference type="Pfam" id="PF04045">
    <property type="entry name" value="P34-Arc"/>
    <property type="match status" value="1"/>
</dbReference>
<proteinExistence type="inferred from homology"/>
<reference evidence="7" key="1">
    <citation type="submission" date="2020-09" db="EMBL/GenBank/DDBJ databases">
        <authorList>
            <person name="Kikuchi T."/>
        </authorList>
    </citation>
    <scope>NUCLEOTIDE SEQUENCE</scope>
    <source>
        <strain evidence="7">Ka4C1</strain>
    </source>
</reference>
<keyword evidence="5 6" id="KW-0206">Cytoskeleton</keyword>
<dbReference type="AlphaFoldDB" id="A0A7I8WT29"/>
<dbReference type="GO" id="GO:0030041">
    <property type="term" value="P:actin filament polymerization"/>
    <property type="evidence" value="ECO:0007669"/>
    <property type="project" value="InterPro"/>
</dbReference>